<keyword evidence="4 6" id="KW-0288">FMN</keyword>
<dbReference type="PROSITE" id="PS51257">
    <property type="entry name" value="PROKAR_LIPOPROTEIN"/>
    <property type="match status" value="1"/>
</dbReference>
<keyword evidence="6" id="KW-1003">Cell membrane</keyword>
<feature type="domain" description="FMN-binding" evidence="7">
    <location>
        <begin position="102"/>
        <end position="194"/>
    </location>
</feature>
<keyword evidence="10" id="KW-1185">Reference proteome</keyword>
<dbReference type="EC" id="7.-.-.-" evidence="6"/>
<dbReference type="NCBIfam" id="TIGR01947">
    <property type="entry name" value="rnfG"/>
    <property type="match status" value="1"/>
</dbReference>
<dbReference type="RefSeq" id="WP_094946423.1">
    <property type="nucleotide sequence ID" value="NZ_JBMHIA010000003.1"/>
</dbReference>
<evidence type="ECO:0000313" key="9">
    <source>
        <dbReference type="EMBL" id="SUU36349.1"/>
    </source>
</evidence>
<dbReference type="FunCoup" id="A0A263HC05">
    <property type="interactions" value="56"/>
</dbReference>
<dbReference type="InParanoid" id="A0A263HC05"/>
<dbReference type="Pfam" id="PF04205">
    <property type="entry name" value="FMN_bind"/>
    <property type="match status" value="1"/>
</dbReference>
<evidence type="ECO:0000313" key="10">
    <source>
        <dbReference type="Proteomes" id="UP000215738"/>
    </source>
</evidence>
<comment type="subunit">
    <text evidence="6">The complex is composed of six subunits: RnfA, RnfB, RnfC, RnfD, RnfE and RnfG.</text>
</comment>
<comment type="subcellular location">
    <subcellularLocation>
        <location evidence="6">Cell inner membrane</location>
        <topology evidence="6">Single-pass membrane protein</topology>
    </subcellularLocation>
</comment>
<name>A0A263HC05_9PAST</name>
<keyword evidence="6" id="KW-1133">Transmembrane helix</keyword>
<comment type="function">
    <text evidence="6">Part of a membrane-bound complex that couples electron transfer with translocation of ions across the membrane.</text>
</comment>
<dbReference type="Proteomes" id="UP000215738">
    <property type="component" value="Unassembled WGS sequence"/>
</dbReference>
<dbReference type="GO" id="GO:0010181">
    <property type="term" value="F:FMN binding"/>
    <property type="evidence" value="ECO:0007669"/>
    <property type="project" value="InterPro"/>
</dbReference>
<dbReference type="NCBIfam" id="NF002519">
    <property type="entry name" value="PRK01908.1"/>
    <property type="match status" value="1"/>
</dbReference>
<dbReference type="GO" id="GO:0009055">
    <property type="term" value="F:electron transfer activity"/>
    <property type="evidence" value="ECO:0007669"/>
    <property type="project" value="InterPro"/>
</dbReference>
<accession>A0A263HC05</accession>
<dbReference type="EMBL" id="NLFK01000005">
    <property type="protein sequence ID" value="OZN24970.1"/>
    <property type="molecule type" value="Genomic_DNA"/>
</dbReference>
<evidence type="ECO:0000256" key="2">
    <source>
        <dbReference type="ARBA" id="ARBA00022553"/>
    </source>
</evidence>
<keyword evidence="6" id="KW-0472">Membrane</keyword>
<evidence type="ECO:0000313" key="8">
    <source>
        <dbReference type="EMBL" id="OZN24970.1"/>
    </source>
</evidence>
<keyword evidence="6" id="KW-1278">Translocase</keyword>
<evidence type="ECO:0000256" key="1">
    <source>
        <dbReference type="ARBA" id="ARBA00022448"/>
    </source>
</evidence>
<dbReference type="HAMAP" id="MF_00479">
    <property type="entry name" value="RsxG_RnfG"/>
    <property type="match status" value="1"/>
</dbReference>
<dbReference type="AlphaFoldDB" id="A0A263HC05"/>
<comment type="cofactor">
    <cofactor evidence="6">
        <name>FMN</name>
        <dbReference type="ChEBI" id="CHEBI:58210"/>
    </cofactor>
</comment>
<keyword evidence="6" id="KW-0812">Transmembrane</keyword>
<dbReference type="GO" id="GO:0005886">
    <property type="term" value="C:plasma membrane"/>
    <property type="evidence" value="ECO:0007669"/>
    <property type="project" value="UniProtKB-SubCell"/>
</dbReference>
<evidence type="ECO:0000313" key="11">
    <source>
        <dbReference type="Proteomes" id="UP000254507"/>
    </source>
</evidence>
<evidence type="ECO:0000256" key="4">
    <source>
        <dbReference type="ARBA" id="ARBA00022643"/>
    </source>
</evidence>
<dbReference type="InterPro" id="IPR010209">
    <property type="entry name" value="Ion_transpt_RnfG/RsxG"/>
</dbReference>
<comment type="similarity">
    <text evidence="6">Belongs to the RnfG family.</text>
</comment>
<keyword evidence="3 6" id="KW-0285">Flavoprotein</keyword>
<sequence>MNMTKMSAKYSLLLGGVALACTALSTGIYFLTKDKIDEVVAKQQQALLSEVIPAQYHDNDLLQSCYDLEKSALKNSSIGKICVAKKDGKISAYAYETVAPDGYSGNIRLLVGLTPQGDVLGVRVIEHAETPGLGDKIELRISDWILSLSNQKISQDTLSDWAVKKDGGKFDQFAGATITPRAVVNQVKHSALFLLDELRHHDQTKRLNEK</sequence>
<reference evidence="8 10" key="1">
    <citation type="submission" date="2017-07" db="EMBL/GenBank/DDBJ databases">
        <title>Virulence factors identified in Actinobacillus seminis.</title>
        <authorList>
            <person name="Negrete-Abascal E."/>
            <person name="Vaca-Pacheco S."/>
            <person name="Montes-Garcia F."/>
            <person name="Leyto-Gil A.M."/>
            <person name="Fragoso-Garcia E."/>
            <person name="Carvente-Garcia R."/>
            <person name="Perez-Agueros S."/>
            <person name="Castelan-Sanchez H.G."/>
            <person name="Garcia-Molina A."/>
            <person name="Villamar T.E."/>
            <person name="Vazquez-Cruz C."/>
        </authorList>
    </citation>
    <scope>NUCLEOTIDE SEQUENCE [LARGE SCALE GENOMIC DNA]</scope>
    <source>
        <strain evidence="8 10">ATCC 15768</strain>
    </source>
</reference>
<dbReference type="PANTHER" id="PTHR36118">
    <property type="entry name" value="ION-TRANSLOCATING OXIDOREDUCTASE COMPLEX SUBUNIT G"/>
    <property type="match status" value="1"/>
</dbReference>
<proteinExistence type="inferred from homology"/>
<dbReference type="SMART" id="SM00900">
    <property type="entry name" value="FMN_bind"/>
    <property type="match status" value="1"/>
</dbReference>
<dbReference type="PANTHER" id="PTHR36118:SF1">
    <property type="entry name" value="ION-TRANSLOCATING OXIDOREDUCTASE COMPLEX SUBUNIT G"/>
    <property type="match status" value="1"/>
</dbReference>
<dbReference type="OrthoDB" id="9784165at2"/>
<reference evidence="9 11" key="2">
    <citation type="submission" date="2018-06" db="EMBL/GenBank/DDBJ databases">
        <authorList>
            <consortium name="Pathogen Informatics"/>
            <person name="Doyle S."/>
        </authorList>
    </citation>
    <scope>NUCLEOTIDE SEQUENCE [LARGE SCALE GENOMIC DNA]</scope>
    <source>
        <strain evidence="9 11">NCTC10851</strain>
    </source>
</reference>
<gene>
    <name evidence="6" type="primary">rnfG</name>
    <name evidence="8" type="ORF">CFY87_06495</name>
    <name evidence="9" type="ORF">NCTC10851_01192</name>
</gene>
<dbReference type="InterPro" id="IPR007329">
    <property type="entry name" value="FMN-bd"/>
</dbReference>
<dbReference type="Proteomes" id="UP000254507">
    <property type="component" value="Unassembled WGS sequence"/>
</dbReference>
<feature type="modified residue" description="FMN phosphoryl threonine" evidence="6">
    <location>
        <position position="177"/>
    </location>
</feature>
<dbReference type="GO" id="GO:0022900">
    <property type="term" value="P:electron transport chain"/>
    <property type="evidence" value="ECO:0007669"/>
    <property type="project" value="UniProtKB-UniRule"/>
</dbReference>
<evidence type="ECO:0000256" key="3">
    <source>
        <dbReference type="ARBA" id="ARBA00022630"/>
    </source>
</evidence>
<keyword evidence="1 6" id="KW-0813">Transport</keyword>
<dbReference type="EMBL" id="UFSB01000001">
    <property type="protein sequence ID" value="SUU36349.1"/>
    <property type="molecule type" value="Genomic_DNA"/>
</dbReference>
<dbReference type="PIRSF" id="PIRSF006091">
    <property type="entry name" value="E_trnsport_RnfG"/>
    <property type="match status" value="1"/>
</dbReference>
<keyword evidence="6" id="KW-0997">Cell inner membrane</keyword>
<keyword evidence="5 6" id="KW-0249">Electron transport</keyword>
<keyword evidence="2 6" id="KW-0597">Phosphoprotein</keyword>
<organism evidence="9 11">
    <name type="scientific">Actinobacillus seminis</name>
    <dbReference type="NCBI Taxonomy" id="722"/>
    <lineage>
        <taxon>Bacteria</taxon>
        <taxon>Pseudomonadati</taxon>
        <taxon>Pseudomonadota</taxon>
        <taxon>Gammaproteobacteria</taxon>
        <taxon>Pasteurellales</taxon>
        <taxon>Pasteurellaceae</taxon>
        <taxon>Actinobacillus</taxon>
    </lineage>
</organism>
<evidence type="ECO:0000259" key="7">
    <source>
        <dbReference type="SMART" id="SM00900"/>
    </source>
</evidence>
<protein>
    <recommendedName>
        <fullName evidence="6">Ion-translocating oxidoreductase complex subunit G</fullName>
        <ecNumber evidence="6">7.-.-.-</ecNumber>
    </recommendedName>
    <alternativeName>
        <fullName evidence="6">Rnf electron transport complex subunit G</fullName>
    </alternativeName>
</protein>
<evidence type="ECO:0000256" key="5">
    <source>
        <dbReference type="ARBA" id="ARBA00022982"/>
    </source>
</evidence>
<evidence type="ECO:0000256" key="6">
    <source>
        <dbReference type="HAMAP-Rule" id="MF_00479"/>
    </source>
</evidence>